<protein>
    <submittedName>
        <fullName evidence="1">Uncharacterized protein</fullName>
    </submittedName>
</protein>
<evidence type="ECO:0000313" key="2">
    <source>
        <dbReference type="Proteomes" id="UP001214576"/>
    </source>
</evidence>
<accession>A0AAD4U667</accession>
<comment type="caution">
    <text evidence="1">The sequence shown here is derived from an EMBL/GenBank/DDBJ whole genome shotgun (WGS) entry which is preliminary data.</text>
</comment>
<dbReference type="AlphaFoldDB" id="A0AAD4U667"/>
<name>A0AAD4U667_OVIAM</name>
<evidence type="ECO:0000313" key="1">
    <source>
        <dbReference type="EMBL" id="KAI4539017.1"/>
    </source>
</evidence>
<gene>
    <name evidence="1" type="ORF">MG293_011284</name>
</gene>
<proteinExistence type="predicted"/>
<sequence>MRCLGHPLRRGFRNRLSDADSGQVSARLGPPGALGGLPSRVAEMEVTQRSTRRYDYGAAGPALAPSVTKRRVFRADRPCVGALSLLQNTVILSGRMAATTGLTLLVLLLYCGQGADLPPIDVTSDASIHESDQLSVPEGFHKLADLSPISLETEDKILNGKKHPKTDQQLKQSVLDMILQNIGKSSGKVNNGVVTRGVVPLVRREALSPLRGPSGAVSSSGEEPPS</sequence>
<dbReference type="EMBL" id="JAKZEL010000012">
    <property type="protein sequence ID" value="KAI4539017.1"/>
    <property type="molecule type" value="Genomic_DNA"/>
</dbReference>
<keyword evidence="2" id="KW-1185">Reference proteome</keyword>
<reference evidence="1" key="1">
    <citation type="submission" date="2022-03" db="EMBL/GenBank/DDBJ databases">
        <title>Genomic analyses of argali, domestic sheep and their hybrids provide insights into chromosomal evolution, heterosis and genetic basis of agronomic traits.</title>
        <authorList>
            <person name="Li M."/>
        </authorList>
    </citation>
    <scope>NUCLEOTIDE SEQUENCE</scope>
    <source>
        <strain evidence="1">CAU-MHL-2022a</strain>
        <tissue evidence="1">Skin</tissue>
    </source>
</reference>
<dbReference type="Proteomes" id="UP001214576">
    <property type="component" value="Unassembled WGS sequence"/>
</dbReference>
<organism evidence="1 2">
    <name type="scientific">Ovis ammon polii</name>
    <dbReference type="NCBI Taxonomy" id="230172"/>
    <lineage>
        <taxon>Eukaryota</taxon>
        <taxon>Metazoa</taxon>
        <taxon>Chordata</taxon>
        <taxon>Craniata</taxon>
        <taxon>Vertebrata</taxon>
        <taxon>Euteleostomi</taxon>
        <taxon>Mammalia</taxon>
        <taxon>Eutheria</taxon>
        <taxon>Laurasiatheria</taxon>
        <taxon>Artiodactyla</taxon>
        <taxon>Ruminantia</taxon>
        <taxon>Pecora</taxon>
        <taxon>Bovidae</taxon>
        <taxon>Caprinae</taxon>
        <taxon>Ovis</taxon>
    </lineage>
</organism>